<evidence type="ECO:0000256" key="3">
    <source>
        <dbReference type="ARBA" id="ARBA00022679"/>
    </source>
</evidence>
<comment type="subcellular location">
    <subcellularLocation>
        <location evidence="8">Cytoplasm</location>
    </subcellularLocation>
</comment>
<feature type="binding site" evidence="8">
    <location>
        <position position="43"/>
    </location>
    <ligand>
        <name>Zn(2+)</name>
        <dbReference type="ChEBI" id="CHEBI:29105"/>
    </ligand>
</feature>
<feature type="binding site" evidence="8">
    <location>
        <position position="6"/>
    </location>
    <ligand>
        <name>Zn(2+)</name>
        <dbReference type="ChEBI" id="CHEBI:29105"/>
    </ligand>
</feature>
<dbReference type="HAMAP" id="MF_00250">
    <property type="entry name" value="RNApol_arch_Rpo10"/>
    <property type="match status" value="1"/>
</dbReference>
<feature type="binding site" evidence="8">
    <location>
        <position position="44"/>
    </location>
    <ligand>
        <name>Zn(2+)</name>
        <dbReference type="ChEBI" id="CHEBI:29105"/>
    </ligand>
</feature>
<dbReference type="PANTHER" id="PTHR23431">
    <property type="entry name" value="DNA-DIRECTED RNA POLYMERASES I, II, AND III SUBUNIT RPABC5 FAMILY MEMBER"/>
    <property type="match status" value="1"/>
</dbReference>
<keyword evidence="5 8" id="KW-0479">Metal-binding</keyword>
<dbReference type="EC" id="2.7.7.6" evidence="8"/>
<sequence>MIPVRCFTCGKVVSSVYEEYVRRIQSGQHPRDALDELGITRYCCRRMLLSHVRLVEEFSKYR</sequence>
<keyword evidence="2 8" id="KW-0963">Cytoplasm</keyword>
<evidence type="ECO:0000256" key="7">
    <source>
        <dbReference type="ARBA" id="ARBA00023163"/>
    </source>
</evidence>
<dbReference type="InterPro" id="IPR023580">
    <property type="entry name" value="RNA_pol_su_RPB10"/>
</dbReference>
<dbReference type="InterPro" id="IPR000268">
    <property type="entry name" value="RPABC5/Rpb10"/>
</dbReference>
<dbReference type="RefSeq" id="WP_042685561.1">
    <property type="nucleotide sequence ID" value="NZ_DUIH01000009.1"/>
</dbReference>
<dbReference type="GO" id="GO:0008270">
    <property type="term" value="F:zinc ion binding"/>
    <property type="evidence" value="ECO:0007669"/>
    <property type="project" value="UniProtKB-UniRule"/>
</dbReference>
<dbReference type="Pfam" id="PF01194">
    <property type="entry name" value="RNA_pol_N"/>
    <property type="match status" value="1"/>
</dbReference>
<dbReference type="PIRSF" id="PIRSF005653">
    <property type="entry name" value="RNA_pol_N/8_sub"/>
    <property type="match status" value="1"/>
</dbReference>
<evidence type="ECO:0000256" key="5">
    <source>
        <dbReference type="ARBA" id="ARBA00022723"/>
    </source>
</evidence>
<dbReference type="AlphaFoldDB" id="A0A832RW17"/>
<accession>A0A832RW17</accession>
<dbReference type="Proteomes" id="UP000600363">
    <property type="component" value="Unassembled WGS sequence"/>
</dbReference>
<comment type="catalytic activity">
    <reaction evidence="8">
        <text>RNA(n) + a ribonucleoside 5'-triphosphate = RNA(n+1) + diphosphate</text>
        <dbReference type="Rhea" id="RHEA:21248"/>
        <dbReference type="Rhea" id="RHEA-COMP:14527"/>
        <dbReference type="Rhea" id="RHEA-COMP:17342"/>
        <dbReference type="ChEBI" id="CHEBI:33019"/>
        <dbReference type="ChEBI" id="CHEBI:61557"/>
        <dbReference type="ChEBI" id="CHEBI:140395"/>
        <dbReference type="EC" id="2.7.7.6"/>
    </reaction>
</comment>
<feature type="binding site" evidence="8">
    <location>
        <position position="9"/>
    </location>
    <ligand>
        <name>Zn(2+)</name>
        <dbReference type="ChEBI" id="CHEBI:29105"/>
    </ligand>
</feature>
<dbReference type="EMBL" id="DUIH01000009">
    <property type="protein sequence ID" value="HIH69308.1"/>
    <property type="molecule type" value="Genomic_DNA"/>
</dbReference>
<evidence type="ECO:0000313" key="10">
    <source>
        <dbReference type="Proteomes" id="UP000600363"/>
    </source>
</evidence>
<proteinExistence type="inferred from homology"/>
<comment type="caution">
    <text evidence="9">The sequence shown here is derived from an EMBL/GenBank/DDBJ whole genome shotgun (WGS) entry which is preliminary data.</text>
</comment>
<keyword evidence="7 8" id="KW-0804">Transcription</keyword>
<evidence type="ECO:0000256" key="6">
    <source>
        <dbReference type="ARBA" id="ARBA00022833"/>
    </source>
</evidence>
<comment type="similarity">
    <text evidence="8">Belongs to the archaeal Rpo10/eukaryotic RPB10 RNA polymerase subunit family.</text>
</comment>
<evidence type="ECO:0000256" key="8">
    <source>
        <dbReference type="HAMAP-Rule" id="MF_00250"/>
    </source>
</evidence>
<comment type="function">
    <text evidence="8">DNA-dependent RNA polymerase (RNAP) catalyzes the transcription of DNA into RNA using the four ribonucleoside triphosphates as substrates.</text>
</comment>
<gene>
    <name evidence="8" type="primary">rpo10</name>
    <name evidence="8" type="synonym">rpoN</name>
    <name evidence="9" type="ORF">HA299_01605</name>
</gene>
<evidence type="ECO:0000256" key="4">
    <source>
        <dbReference type="ARBA" id="ARBA00022695"/>
    </source>
</evidence>
<dbReference type="PROSITE" id="PS01112">
    <property type="entry name" value="RNA_POL_N_8KD"/>
    <property type="match status" value="1"/>
</dbReference>
<dbReference type="SUPFAM" id="SSF46924">
    <property type="entry name" value="RNA polymerase subunit RPB10"/>
    <property type="match status" value="1"/>
</dbReference>
<dbReference type="GO" id="GO:0005737">
    <property type="term" value="C:cytoplasm"/>
    <property type="evidence" value="ECO:0007669"/>
    <property type="project" value="UniProtKB-SubCell"/>
</dbReference>
<dbReference type="GO" id="GO:0003899">
    <property type="term" value="F:DNA-directed RNA polymerase activity"/>
    <property type="evidence" value="ECO:0007669"/>
    <property type="project" value="UniProtKB-UniRule"/>
</dbReference>
<organism evidence="9 10">
    <name type="scientific">Methermicoccus shengliensis</name>
    <dbReference type="NCBI Taxonomy" id="660064"/>
    <lineage>
        <taxon>Archaea</taxon>
        <taxon>Methanobacteriati</taxon>
        <taxon>Methanobacteriota</taxon>
        <taxon>Stenosarchaea group</taxon>
        <taxon>Methanomicrobia</taxon>
        <taxon>Methanosarcinales</taxon>
        <taxon>Methermicoccaceae</taxon>
        <taxon>Methermicoccus</taxon>
    </lineage>
</organism>
<evidence type="ECO:0000256" key="2">
    <source>
        <dbReference type="ARBA" id="ARBA00022490"/>
    </source>
</evidence>
<dbReference type="PANTHER" id="PTHR23431:SF3">
    <property type="entry name" value="DNA-DIRECTED RNA POLYMERASES I, II, AND III SUBUNIT RPABC5"/>
    <property type="match status" value="1"/>
</dbReference>
<comment type="subunit">
    <text evidence="8">Part of the RNA polymerase complex.</text>
</comment>
<protein>
    <recommendedName>
        <fullName evidence="8">DNA-directed RNA polymerase subunit Rpo10</fullName>
        <ecNumber evidence="8">2.7.7.6</ecNumber>
    </recommendedName>
    <alternativeName>
        <fullName evidence="8">DNA-directed RNA polymerase subunit N</fullName>
    </alternativeName>
</protein>
<reference evidence="9" key="1">
    <citation type="journal article" date="2020" name="bioRxiv">
        <title>A rank-normalized archaeal taxonomy based on genome phylogeny resolves widespread incomplete and uneven classifications.</title>
        <authorList>
            <person name="Rinke C."/>
            <person name="Chuvochina M."/>
            <person name="Mussig A.J."/>
            <person name="Chaumeil P.-A."/>
            <person name="Waite D.W."/>
            <person name="Whitman W.B."/>
            <person name="Parks D.H."/>
            <person name="Hugenholtz P."/>
        </authorList>
    </citation>
    <scope>NUCLEOTIDE SEQUENCE</scope>
    <source>
        <strain evidence="9">UBA12518</strain>
    </source>
</reference>
<dbReference type="NCBIfam" id="NF003089">
    <property type="entry name" value="PRK04016.1"/>
    <property type="match status" value="1"/>
</dbReference>
<keyword evidence="3 8" id="KW-0808">Transferase</keyword>
<keyword evidence="4 8" id="KW-0548">Nucleotidyltransferase</keyword>
<name>A0A832RW17_9EURY</name>
<evidence type="ECO:0000256" key="1">
    <source>
        <dbReference type="ARBA" id="ARBA00022478"/>
    </source>
</evidence>
<dbReference type="GO" id="GO:0006351">
    <property type="term" value="P:DNA-templated transcription"/>
    <property type="evidence" value="ECO:0007669"/>
    <property type="project" value="UniProtKB-UniRule"/>
</dbReference>
<keyword evidence="6 8" id="KW-0862">Zinc</keyword>
<comment type="cofactor">
    <cofactor evidence="8">
        <name>Zn(2+)</name>
        <dbReference type="ChEBI" id="CHEBI:29105"/>
    </cofactor>
    <text evidence="8">Binds 1 zinc ion.</text>
</comment>
<evidence type="ECO:0000313" key="9">
    <source>
        <dbReference type="EMBL" id="HIH69308.1"/>
    </source>
</evidence>
<dbReference type="GO" id="GO:0003677">
    <property type="term" value="F:DNA binding"/>
    <property type="evidence" value="ECO:0007669"/>
    <property type="project" value="InterPro"/>
</dbReference>
<dbReference type="FunFam" id="1.10.10.60:FF:000024">
    <property type="entry name" value="DNA-directed RNA polymerases I, II, and III subunit"/>
    <property type="match status" value="1"/>
</dbReference>
<keyword evidence="1 8" id="KW-0240">DNA-directed RNA polymerase</keyword>
<dbReference type="InterPro" id="IPR020789">
    <property type="entry name" value="RNA_pol_suN_Zn-BS"/>
</dbReference>
<dbReference type="GO" id="GO:0000428">
    <property type="term" value="C:DNA-directed RNA polymerase complex"/>
    <property type="evidence" value="ECO:0007669"/>
    <property type="project" value="UniProtKB-KW"/>
</dbReference>
<dbReference type="Gene3D" id="1.10.10.60">
    <property type="entry name" value="Homeodomain-like"/>
    <property type="match status" value="1"/>
</dbReference>